<organism evidence="2">
    <name type="scientific">Noctiluca scintillans</name>
    <name type="common">Sea sparkle</name>
    <name type="synonym">Red tide dinoflagellate</name>
    <dbReference type="NCBI Taxonomy" id="2966"/>
    <lineage>
        <taxon>Eukaryota</taxon>
        <taxon>Sar</taxon>
        <taxon>Alveolata</taxon>
        <taxon>Dinophyceae</taxon>
        <taxon>Noctilucales</taxon>
        <taxon>Noctilucaceae</taxon>
        <taxon>Noctiluca</taxon>
    </lineage>
</organism>
<feature type="region of interest" description="Disordered" evidence="1">
    <location>
        <begin position="382"/>
        <end position="401"/>
    </location>
</feature>
<proteinExistence type="predicted"/>
<reference evidence="2" key="1">
    <citation type="submission" date="2021-01" db="EMBL/GenBank/DDBJ databases">
        <authorList>
            <person name="Corre E."/>
            <person name="Pelletier E."/>
            <person name="Niang G."/>
            <person name="Scheremetjew M."/>
            <person name="Finn R."/>
            <person name="Kale V."/>
            <person name="Holt S."/>
            <person name="Cochrane G."/>
            <person name="Meng A."/>
            <person name="Brown T."/>
            <person name="Cohen L."/>
        </authorList>
    </citation>
    <scope>NUCLEOTIDE SEQUENCE</scope>
</reference>
<sequence length="529" mass="55440">MVLLHHVFAGQSERAFEQIIKNTWPTPLKESTQAAGVSEIGSLRAAVVQRDLRIKLLEKQLDDKARQSASSGSLSTPALRPGPYELLTSRPGAPVVLPGGSSRRSRSATHFRAQRLVCQAGHVVQRQPSAGSVVVGRSRVSVAASPPFVSWCELRNPVETDARHTLTTFQAPVRAPMPCERHTATRSCTPDVYCQQERQSPRTRCFQDISQSTPRSDSTVTHMLSTRSITTVTPDCTSPVGCAAVEPTDAALDATLEVADVFPTPRILLQTPPTTERGSASIGSGHGCASSCVDASGAAEQVHGTPLTLDLCSVTEPVCGPSHGDGGSRPSRAASCDPFDCSLRRCSSSCSSPITDKPTDVDGTLVQPFLCANPRGGLKALSRSRIDSDSTASGTGSSATPSVLCSDVHSSLLTTLSLSPSIADASPKEHVVYTPRPLANRKRGSHSCCGRAHRGADQASPSTPRRKPDAGTSGASTALRCLSLGRSRGAAQHGASDVAGKAGQDCTANPSVKGSTCLPSRVSSARAWR</sequence>
<accession>A0A7S1A4B0</accession>
<feature type="compositionally biased region" description="Polar residues" evidence="1">
    <location>
        <begin position="67"/>
        <end position="76"/>
    </location>
</feature>
<evidence type="ECO:0000256" key="1">
    <source>
        <dbReference type="SAM" id="MobiDB-lite"/>
    </source>
</evidence>
<evidence type="ECO:0000313" key="2">
    <source>
        <dbReference type="EMBL" id="CAD8841402.1"/>
    </source>
</evidence>
<feature type="compositionally biased region" description="Polar residues" evidence="1">
    <location>
        <begin position="506"/>
        <end position="523"/>
    </location>
</feature>
<feature type="region of interest" description="Disordered" evidence="1">
    <location>
        <begin position="65"/>
        <end position="106"/>
    </location>
</feature>
<feature type="region of interest" description="Disordered" evidence="1">
    <location>
        <begin position="434"/>
        <end position="475"/>
    </location>
</feature>
<gene>
    <name evidence="2" type="ORF">NSCI0253_LOCUS15750</name>
</gene>
<feature type="compositionally biased region" description="Low complexity" evidence="1">
    <location>
        <begin position="389"/>
        <end position="400"/>
    </location>
</feature>
<dbReference type="AlphaFoldDB" id="A0A7S1A4B0"/>
<feature type="region of interest" description="Disordered" evidence="1">
    <location>
        <begin position="490"/>
        <end position="529"/>
    </location>
</feature>
<dbReference type="EMBL" id="HBFQ01022405">
    <property type="protein sequence ID" value="CAD8841402.1"/>
    <property type="molecule type" value="Transcribed_RNA"/>
</dbReference>
<name>A0A7S1A4B0_NOCSC</name>
<protein>
    <submittedName>
        <fullName evidence="2">Uncharacterized protein</fullName>
    </submittedName>
</protein>